<gene>
    <name evidence="11" type="primary">mreD</name>
    <name evidence="10" type="ORF">ABB25_02235</name>
    <name evidence="11" type="ORF">H4O09_09055</name>
</gene>
<evidence type="ECO:0000313" key="10">
    <source>
        <dbReference type="EMBL" id="KRG60097.1"/>
    </source>
</evidence>
<evidence type="ECO:0000256" key="7">
    <source>
        <dbReference type="ARBA" id="ARBA00023136"/>
    </source>
</evidence>
<reference evidence="11 13" key="2">
    <citation type="submission" date="2020-08" db="EMBL/GenBank/DDBJ databases">
        <title>Stenotrophomonas sp. W1S232.</title>
        <authorList>
            <person name="Deng Y."/>
        </authorList>
    </citation>
    <scope>NUCLEOTIDE SEQUENCE [LARGE SCALE GENOMIC DNA]</scope>
    <source>
        <strain evidence="11 13">W1S232</strain>
    </source>
</reference>
<dbReference type="GO" id="GO:0008360">
    <property type="term" value="P:regulation of cell shape"/>
    <property type="evidence" value="ECO:0007669"/>
    <property type="project" value="UniProtKB-UniRule"/>
</dbReference>
<evidence type="ECO:0000313" key="13">
    <source>
        <dbReference type="Proteomes" id="UP000550609"/>
    </source>
</evidence>
<dbReference type="EMBL" id="JACIUV010000004">
    <property type="protein sequence ID" value="MBB1117195.1"/>
    <property type="molecule type" value="Genomic_DNA"/>
</dbReference>
<keyword evidence="6 9" id="KW-1133">Transmembrane helix</keyword>
<comment type="caution">
    <text evidence="10">The sequence shown here is derived from an EMBL/GenBank/DDBJ whole genome shotgun (WGS) entry which is preliminary data.</text>
</comment>
<comment type="function">
    <text evidence="8">Involved in formation of the rod shape of the cell. May also contribute to regulation of formation of penicillin-binding proteins.</text>
</comment>
<evidence type="ECO:0000256" key="6">
    <source>
        <dbReference type="ARBA" id="ARBA00022989"/>
    </source>
</evidence>
<proteinExistence type="inferred from homology"/>
<dbReference type="PANTHER" id="PTHR37484:SF1">
    <property type="entry name" value="ROD SHAPE-DETERMINING PROTEIN MRED"/>
    <property type="match status" value="1"/>
</dbReference>
<dbReference type="NCBIfam" id="TIGR03426">
    <property type="entry name" value="shape_MreD"/>
    <property type="match status" value="1"/>
</dbReference>
<evidence type="ECO:0000256" key="1">
    <source>
        <dbReference type="ARBA" id="ARBA00004651"/>
    </source>
</evidence>
<dbReference type="InterPro" id="IPR026034">
    <property type="entry name" value="MreD_proteobac"/>
</dbReference>
<keyword evidence="4 9" id="KW-0812">Transmembrane</keyword>
<dbReference type="GO" id="GO:0005886">
    <property type="term" value="C:plasma membrane"/>
    <property type="evidence" value="ECO:0007669"/>
    <property type="project" value="UniProtKB-SubCell"/>
</dbReference>
<dbReference type="Proteomes" id="UP000550609">
    <property type="component" value="Unassembled WGS sequence"/>
</dbReference>
<keyword evidence="12" id="KW-1185">Reference proteome</keyword>
<keyword evidence="5 8" id="KW-0133">Cell shape</keyword>
<evidence type="ECO:0000313" key="11">
    <source>
        <dbReference type="EMBL" id="MBB1117195.1"/>
    </source>
</evidence>
<comment type="subcellular location">
    <subcellularLocation>
        <location evidence="8">Cell inner membrane</location>
    </subcellularLocation>
    <subcellularLocation>
        <location evidence="1">Cell membrane</location>
        <topology evidence="1">Multi-pass membrane protein</topology>
    </subcellularLocation>
</comment>
<dbReference type="STRING" id="266128.ABB25_02235"/>
<comment type="similarity">
    <text evidence="2 8">Belongs to the MreD family.</text>
</comment>
<keyword evidence="8" id="KW-0997">Cell inner membrane</keyword>
<reference evidence="10 12" key="1">
    <citation type="submission" date="2015-05" db="EMBL/GenBank/DDBJ databases">
        <title>Genome sequencing and analysis of members of genus Stenotrophomonas.</title>
        <authorList>
            <person name="Patil P.P."/>
            <person name="Midha S."/>
            <person name="Patil P.B."/>
        </authorList>
    </citation>
    <scope>NUCLEOTIDE SEQUENCE [LARGE SCALE GENOMIC DNA]</scope>
    <source>
        <strain evidence="10 12">DSM 17805</strain>
    </source>
</reference>
<accession>A0A0R0C356</accession>
<feature type="transmembrane region" description="Helical" evidence="9">
    <location>
        <begin position="53"/>
        <end position="73"/>
    </location>
</feature>
<sequence>MSRWRGRGWVVPLCVLVATVLGVVPLPEAVQPLRPFWLALIVAWMVIELPERFGIGRAFLLGLLADMVYGSLLGEHALRLVLLTFVLQHFRARMRFFPLLQQAMVIGVLLFADRGLTALLHLVLGQAAQPWLWWGAPLVGMLLWPPLFVLLDRLGHGRRGR</sequence>
<dbReference type="OrthoDB" id="6647425at2"/>
<evidence type="ECO:0000256" key="2">
    <source>
        <dbReference type="ARBA" id="ARBA00007776"/>
    </source>
</evidence>
<name>A0A0R0C356_9GAMM</name>
<evidence type="ECO:0000256" key="4">
    <source>
        <dbReference type="ARBA" id="ARBA00022692"/>
    </source>
</evidence>
<dbReference type="AlphaFoldDB" id="A0A0R0C356"/>
<dbReference type="PANTHER" id="PTHR37484">
    <property type="entry name" value="ROD SHAPE-DETERMINING PROTEIN MRED"/>
    <property type="match status" value="1"/>
</dbReference>
<evidence type="ECO:0000313" key="12">
    <source>
        <dbReference type="Proteomes" id="UP000051254"/>
    </source>
</evidence>
<dbReference type="EMBL" id="LDJH01000005">
    <property type="protein sequence ID" value="KRG60097.1"/>
    <property type="molecule type" value="Genomic_DNA"/>
</dbReference>
<evidence type="ECO:0000256" key="9">
    <source>
        <dbReference type="SAM" id="Phobius"/>
    </source>
</evidence>
<accession>A0A7W3V0F0</accession>
<protein>
    <recommendedName>
        <fullName evidence="8">Rod shape-determining protein MreD</fullName>
    </recommendedName>
</protein>
<evidence type="ECO:0000256" key="8">
    <source>
        <dbReference type="PIRNR" id="PIRNR018472"/>
    </source>
</evidence>
<dbReference type="Proteomes" id="UP000051254">
    <property type="component" value="Unassembled WGS sequence"/>
</dbReference>
<evidence type="ECO:0000256" key="5">
    <source>
        <dbReference type="ARBA" id="ARBA00022960"/>
    </source>
</evidence>
<feature type="transmembrane region" description="Helical" evidence="9">
    <location>
        <begin position="132"/>
        <end position="151"/>
    </location>
</feature>
<dbReference type="PATRIC" id="fig|266128.3.peg.2092"/>
<dbReference type="RefSeq" id="WP_057663106.1">
    <property type="nucleotide sequence ID" value="NZ_JACIUV010000004.1"/>
</dbReference>
<organism evidence="10 12">
    <name type="scientific">Stenotrophomonas koreensis</name>
    <dbReference type="NCBI Taxonomy" id="266128"/>
    <lineage>
        <taxon>Bacteria</taxon>
        <taxon>Pseudomonadati</taxon>
        <taxon>Pseudomonadota</taxon>
        <taxon>Gammaproteobacteria</taxon>
        <taxon>Lysobacterales</taxon>
        <taxon>Lysobacteraceae</taxon>
        <taxon>Stenotrophomonas</taxon>
    </lineage>
</organism>
<dbReference type="PIRSF" id="PIRSF018472">
    <property type="entry name" value="MreD_proteobac"/>
    <property type="match status" value="1"/>
</dbReference>
<dbReference type="InterPro" id="IPR007227">
    <property type="entry name" value="Cell_shape_determining_MreD"/>
</dbReference>
<dbReference type="Pfam" id="PF04093">
    <property type="entry name" value="MreD"/>
    <property type="match status" value="1"/>
</dbReference>
<keyword evidence="7 8" id="KW-0472">Membrane</keyword>
<feature type="transmembrane region" description="Helical" evidence="9">
    <location>
        <begin position="94"/>
        <end position="112"/>
    </location>
</feature>
<evidence type="ECO:0000256" key="3">
    <source>
        <dbReference type="ARBA" id="ARBA00022475"/>
    </source>
</evidence>
<keyword evidence="3 8" id="KW-1003">Cell membrane</keyword>